<dbReference type="PROSITE" id="PS51935">
    <property type="entry name" value="NLPC_P60"/>
    <property type="match status" value="1"/>
</dbReference>
<sequence length="361" mass="39144">MKSKTTSTLILSAMFGTALSMSLADTKVEASTKPVYGDKTLQVNQILQFGSKGSQVSEIQGYLRAFDYYKGRQDGIYGVLTKQAVVTYQKKHDLIVDGIAGPQTIGHLLHASDVQINLTDHNEGITIKAKGNDPEKALTNTHTSSSIKGESKQILSQGDRGERVKKIQQLLAEFNYYEGIDGIYGAQTRAAVILFQQTHGLQADGVVGPETKAALTNKEKIVTAPEQKATNITSVQETKETAPKTKLAITETASSLKGTPYILGGTSPVGFDCSGFIQYVFKQHGKSTPRTTQDLYQKGQNVSQLKPGDIVFFTTYKSGPSHAGIYLGNRTFIHAGSSTGVTTASLDQAYWSQRYIGAKRF</sequence>
<dbReference type="STRING" id="1236973.JCM9157_1685"/>
<dbReference type="GO" id="GO:0008234">
    <property type="term" value="F:cysteine-type peptidase activity"/>
    <property type="evidence" value="ECO:0007669"/>
    <property type="project" value="UniProtKB-KW"/>
</dbReference>
<dbReference type="Pfam" id="PF00877">
    <property type="entry name" value="NLPC_P60"/>
    <property type="match status" value="1"/>
</dbReference>
<dbReference type="OrthoDB" id="9813368at2"/>
<evidence type="ECO:0000256" key="4">
    <source>
        <dbReference type="ARBA" id="ARBA00022807"/>
    </source>
</evidence>
<dbReference type="Gene3D" id="1.10.101.10">
    <property type="entry name" value="PGBD-like superfamily/PGBD"/>
    <property type="match status" value="2"/>
</dbReference>
<dbReference type="SUPFAM" id="SSF47090">
    <property type="entry name" value="PGBD-like"/>
    <property type="match status" value="2"/>
</dbReference>
<dbReference type="RefSeq" id="WP_052013012.1">
    <property type="nucleotide sequence ID" value="NZ_BAUV01000009.1"/>
</dbReference>
<dbReference type="PANTHER" id="PTHR47053:SF1">
    <property type="entry name" value="MUREIN DD-ENDOPEPTIDASE MEPH-RELATED"/>
    <property type="match status" value="1"/>
</dbReference>
<gene>
    <name evidence="7" type="ORF">JCM9157_1685</name>
</gene>
<reference evidence="7 8" key="1">
    <citation type="journal article" date="2014" name="Genome Announc.">
        <title>Draft Genome Sequences of Three Alkaliphilic Bacillus Strains, Bacillus wakoensis JCM 9140T, Bacillus akibai JCM 9157T, and Bacillus hemicellulosilyticus JCM 9152T.</title>
        <authorList>
            <person name="Yuki M."/>
            <person name="Oshima K."/>
            <person name="Suda W."/>
            <person name="Oshida Y."/>
            <person name="Kitamura K."/>
            <person name="Iida T."/>
            <person name="Hattori M."/>
            <person name="Ohkuma M."/>
        </authorList>
    </citation>
    <scope>NUCLEOTIDE SEQUENCE [LARGE SCALE GENOMIC DNA]</scope>
    <source>
        <strain evidence="7 8">JCM 9157</strain>
    </source>
</reference>
<dbReference type="Gene3D" id="3.90.1720.10">
    <property type="entry name" value="endopeptidase domain like (from Nostoc punctiforme)"/>
    <property type="match status" value="1"/>
</dbReference>
<dbReference type="GO" id="GO:0006508">
    <property type="term" value="P:proteolysis"/>
    <property type="evidence" value="ECO:0007669"/>
    <property type="project" value="UniProtKB-KW"/>
</dbReference>
<protein>
    <recommendedName>
        <fullName evidence="6">NlpC/P60 domain-containing protein</fullName>
    </recommendedName>
</protein>
<keyword evidence="4" id="KW-0788">Thiol protease</keyword>
<accession>W4QR87</accession>
<dbReference type="SUPFAM" id="SSF54001">
    <property type="entry name" value="Cysteine proteinases"/>
    <property type="match status" value="1"/>
</dbReference>
<dbReference type="InterPro" id="IPR000064">
    <property type="entry name" value="NLP_P60_dom"/>
</dbReference>
<name>W4QR87_HALA3</name>
<dbReference type="InterPro" id="IPR051202">
    <property type="entry name" value="Peptidase_C40"/>
</dbReference>
<evidence type="ECO:0000313" key="7">
    <source>
        <dbReference type="EMBL" id="GAE34615.1"/>
    </source>
</evidence>
<dbReference type="Proteomes" id="UP000018896">
    <property type="component" value="Unassembled WGS sequence"/>
</dbReference>
<keyword evidence="2" id="KW-0645">Protease</keyword>
<feature type="chain" id="PRO_5039417144" description="NlpC/P60 domain-containing protein" evidence="5">
    <location>
        <begin position="25"/>
        <end position="361"/>
    </location>
</feature>
<dbReference type="PANTHER" id="PTHR47053">
    <property type="entry name" value="MUREIN DD-ENDOPEPTIDASE MEPH-RELATED"/>
    <property type="match status" value="1"/>
</dbReference>
<dbReference type="InterPro" id="IPR036365">
    <property type="entry name" value="PGBD-like_sf"/>
</dbReference>
<evidence type="ECO:0000256" key="3">
    <source>
        <dbReference type="ARBA" id="ARBA00022801"/>
    </source>
</evidence>
<proteinExistence type="inferred from homology"/>
<organism evidence="7 8">
    <name type="scientific">Halalkalibacter akibai (strain ATCC 43226 / DSM 21942 / CIP 109018 / JCM 9157 / 1139)</name>
    <name type="common">Bacillus akibai</name>
    <dbReference type="NCBI Taxonomy" id="1236973"/>
    <lineage>
        <taxon>Bacteria</taxon>
        <taxon>Bacillati</taxon>
        <taxon>Bacillota</taxon>
        <taxon>Bacilli</taxon>
        <taxon>Bacillales</taxon>
        <taxon>Bacillaceae</taxon>
        <taxon>Halalkalibacter</taxon>
    </lineage>
</organism>
<dbReference type="Pfam" id="PF01471">
    <property type="entry name" value="PG_binding_1"/>
    <property type="match status" value="2"/>
</dbReference>
<dbReference type="eggNOG" id="COG3409">
    <property type="taxonomic scope" value="Bacteria"/>
</dbReference>
<dbReference type="InterPro" id="IPR002477">
    <property type="entry name" value="Peptidoglycan-bd-like"/>
</dbReference>
<keyword evidence="8" id="KW-1185">Reference proteome</keyword>
<evidence type="ECO:0000259" key="6">
    <source>
        <dbReference type="PROSITE" id="PS51935"/>
    </source>
</evidence>
<dbReference type="EMBL" id="BAUV01000009">
    <property type="protein sequence ID" value="GAE34615.1"/>
    <property type="molecule type" value="Genomic_DNA"/>
</dbReference>
<dbReference type="InterPro" id="IPR036366">
    <property type="entry name" value="PGBDSf"/>
</dbReference>
<evidence type="ECO:0000256" key="1">
    <source>
        <dbReference type="ARBA" id="ARBA00007074"/>
    </source>
</evidence>
<dbReference type="AlphaFoldDB" id="W4QR87"/>
<evidence type="ECO:0000256" key="2">
    <source>
        <dbReference type="ARBA" id="ARBA00022670"/>
    </source>
</evidence>
<keyword evidence="5" id="KW-0732">Signal</keyword>
<evidence type="ECO:0000313" key="8">
    <source>
        <dbReference type="Proteomes" id="UP000018896"/>
    </source>
</evidence>
<dbReference type="InterPro" id="IPR038765">
    <property type="entry name" value="Papain-like_cys_pep_sf"/>
</dbReference>
<keyword evidence="3" id="KW-0378">Hydrolase</keyword>
<feature type="domain" description="NlpC/P60" evidence="6">
    <location>
        <begin position="242"/>
        <end position="361"/>
    </location>
</feature>
<evidence type="ECO:0000256" key="5">
    <source>
        <dbReference type="SAM" id="SignalP"/>
    </source>
</evidence>
<feature type="signal peptide" evidence="5">
    <location>
        <begin position="1"/>
        <end position="24"/>
    </location>
</feature>
<dbReference type="eggNOG" id="COG0791">
    <property type="taxonomic scope" value="Bacteria"/>
</dbReference>
<comment type="caution">
    <text evidence="7">The sequence shown here is derived from an EMBL/GenBank/DDBJ whole genome shotgun (WGS) entry which is preliminary data.</text>
</comment>
<comment type="similarity">
    <text evidence="1">Belongs to the peptidase C40 family.</text>
</comment>